<sequence>MDDPRDILHFCLANKEHYGLYVGTLYRHNVRYDESSALEWAAERGRLDLASAILDVPRIQVFAPKVTWHRVLGIAQKQDDMRLAELLFERQYVQDFIKRAAVSKEEGGEDREQQTTTTPDDQEFDDQDSDDQEAREQEARDREARGHEAREQEAHDAEALLKPMFKAAKHNQRRLVELYLSHVSVDLQNGHGLTVLHRAVSKGRYHLAKFLLEEHGASTEIRGPGRLRPLEVAAHDNQPRLLELLLEKGAEPRWDNRGFCAALTTACIHGHESIVRLLLQDDRVDPRIRDTNGESCLELAAIFGSTGAVKMLLKDGRADPNERNDLDETPLGLAAQASRREVVVLLLADDRVDPNGQHTNGRTPLLAASASAGPESVQIINMLLEDPRVDVCARDDDGCNACLLAAKRGILRNLMTLLLNPYIDPNQENNDKKTAAMYAAAGYQEEGEATPVYLTRKKHFVLLVLIDDERVDLNKVDDNGWTAMHWAVRKNRRENLRLLLESGRVDVNQDGGPGRPTLMEACILKYSNMTEILLEAGGVDLVKRNADGETPLMFAVRIAGSDNGDVERSIWMILDRLPCSRLDLRYDNGLTILEQAVQAGARRIVHMLLFTSTGAVTPRAKELCSHEGIREMLDKHKGRPSRVWTSRRVWKRLGIWTPVFFLSY</sequence>
<dbReference type="Pfam" id="PF12796">
    <property type="entry name" value="Ank_2"/>
    <property type="match status" value="3"/>
</dbReference>
<proteinExistence type="predicted"/>
<dbReference type="Pfam" id="PF00023">
    <property type="entry name" value="Ank"/>
    <property type="match status" value="1"/>
</dbReference>
<dbReference type="AlphaFoldDB" id="A0A2K0TVI8"/>
<evidence type="ECO:0000313" key="6">
    <source>
        <dbReference type="Proteomes" id="UP000236290"/>
    </source>
</evidence>
<dbReference type="InterPro" id="IPR002110">
    <property type="entry name" value="Ankyrin_rpt"/>
</dbReference>
<dbReference type="PANTHER" id="PTHR24198">
    <property type="entry name" value="ANKYRIN REPEAT AND PROTEIN KINASE DOMAIN-CONTAINING PROTEIN"/>
    <property type="match status" value="1"/>
</dbReference>
<keyword evidence="2 3" id="KW-0040">ANK repeat</keyword>
<dbReference type="SUPFAM" id="SSF48403">
    <property type="entry name" value="Ankyrin repeat"/>
    <property type="match status" value="1"/>
</dbReference>
<dbReference type="Gene3D" id="1.25.40.20">
    <property type="entry name" value="Ankyrin repeat-containing domain"/>
    <property type="match status" value="3"/>
</dbReference>
<evidence type="ECO:0000256" key="1">
    <source>
        <dbReference type="ARBA" id="ARBA00022737"/>
    </source>
</evidence>
<evidence type="ECO:0000256" key="2">
    <source>
        <dbReference type="ARBA" id="ARBA00023043"/>
    </source>
</evidence>
<protein>
    <submittedName>
        <fullName evidence="5">Uncharacterized protein</fullName>
    </submittedName>
</protein>
<evidence type="ECO:0000256" key="4">
    <source>
        <dbReference type="SAM" id="MobiDB-lite"/>
    </source>
</evidence>
<gene>
    <name evidence="5" type="ORF">THARTR1_09864</name>
</gene>
<accession>A0A2K0TVI8</accession>
<dbReference type="PANTHER" id="PTHR24198:SF165">
    <property type="entry name" value="ANKYRIN REPEAT-CONTAINING PROTEIN-RELATED"/>
    <property type="match status" value="1"/>
</dbReference>
<evidence type="ECO:0000256" key="3">
    <source>
        <dbReference type="PROSITE-ProRule" id="PRU00023"/>
    </source>
</evidence>
<dbReference type="PROSITE" id="PS50297">
    <property type="entry name" value="ANK_REP_REGION"/>
    <property type="match status" value="2"/>
</dbReference>
<organism evidence="5 6">
    <name type="scientific">Trichoderma harzianum</name>
    <name type="common">Hypocrea lixii</name>
    <dbReference type="NCBI Taxonomy" id="5544"/>
    <lineage>
        <taxon>Eukaryota</taxon>
        <taxon>Fungi</taxon>
        <taxon>Dikarya</taxon>
        <taxon>Ascomycota</taxon>
        <taxon>Pezizomycotina</taxon>
        <taxon>Sordariomycetes</taxon>
        <taxon>Hypocreomycetidae</taxon>
        <taxon>Hypocreales</taxon>
        <taxon>Hypocreaceae</taxon>
        <taxon>Trichoderma</taxon>
    </lineage>
</organism>
<feature type="region of interest" description="Disordered" evidence="4">
    <location>
        <begin position="103"/>
        <end position="157"/>
    </location>
</feature>
<dbReference type="EMBL" id="MTYI01000187">
    <property type="protein sequence ID" value="PNP49542.1"/>
    <property type="molecule type" value="Genomic_DNA"/>
</dbReference>
<feature type="compositionally biased region" description="Acidic residues" evidence="4">
    <location>
        <begin position="120"/>
        <end position="131"/>
    </location>
</feature>
<dbReference type="PROSITE" id="PS50088">
    <property type="entry name" value="ANK_REPEAT"/>
    <property type="match status" value="2"/>
</dbReference>
<dbReference type="SMART" id="SM00248">
    <property type="entry name" value="ANK"/>
    <property type="match status" value="12"/>
</dbReference>
<dbReference type="Proteomes" id="UP000236290">
    <property type="component" value="Unassembled WGS sequence"/>
</dbReference>
<feature type="compositionally biased region" description="Basic and acidic residues" evidence="4">
    <location>
        <begin position="132"/>
        <end position="157"/>
    </location>
</feature>
<comment type="caution">
    <text evidence="5">The sequence shown here is derived from an EMBL/GenBank/DDBJ whole genome shotgun (WGS) entry which is preliminary data.</text>
</comment>
<dbReference type="InterPro" id="IPR036770">
    <property type="entry name" value="Ankyrin_rpt-contain_sf"/>
</dbReference>
<evidence type="ECO:0000313" key="5">
    <source>
        <dbReference type="EMBL" id="PNP49542.1"/>
    </source>
</evidence>
<name>A0A2K0TVI8_TRIHA</name>
<keyword evidence="1" id="KW-0677">Repeat</keyword>
<feature type="compositionally biased region" description="Basic and acidic residues" evidence="4">
    <location>
        <begin position="103"/>
        <end position="113"/>
    </location>
</feature>
<feature type="repeat" description="ANK" evidence="3">
    <location>
        <begin position="479"/>
        <end position="503"/>
    </location>
</feature>
<reference evidence="5 6" key="1">
    <citation type="submission" date="2017-02" db="EMBL/GenBank/DDBJ databases">
        <title>Genomes of Trichoderma spp. with biocontrol activity.</title>
        <authorList>
            <person name="Gardiner D."/>
            <person name="Kazan K."/>
            <person name="Vos C."/>
            <person name="Harvey P."/>
        </authorList>
    </citation>
    <scope>NUCLEOTIDE SEQUENCE [LARGE SCALE GENOMIC DNA]</scope>
    <source>
        <strain evidence="5 6">Tr1</strain>
    </source>
</reference>
<feature type="repeat" description="ANK" evidence="3">
    <location>
        <begin position="191"/>
        <end position="213"/>
    </location>
</feature>
<dbReference type="OrthoDB" id="426293at2759"/>